<keyword evidence="1" id="KW-0687">Ribonucleoprotein</keyword>
<protein>
    <submittedName>
        <fullName evidence="1">Related to MRPL44-mitochondrial ribosomal protein, large subunit</fullName>
    </submittedName>
</protein>
<accession>A0A077QS30</accession>
<organism evidence="1">
    <name type="scientific">Melanopsichium pennsylvanicum 4</name>
    <dbReference type="NCBI Taxonomy" id="1398559"/>
    <lineage>
        <taxon>Eukaryota</taxon>
        <taxon>Fungi</taxon>
        <taxon>Dikarya</taxon>
        <taxon>Basidiomycota</taxon>
        <taxon>Ustilaginomycotina</taxon>
        <taxon>Ustilaginomycetes</taxon>
        <taxon>Ustilaginales</taxon>
        <taxon>Ustilaginaceae</taxon>
        <taxon>Melanopsichium</taxon>
    </lineage>
</organism>
<reference evidence="1" key="1">
    <citation type="journal article" date="2014" name="Genome Biol. Evol.">
        <title>Gene Loss Rather Than Gene Gain Is Associated with a Host Jump from Monocots to Dicots in the Smut Fungus Melanopsichium pennsylvanicum.</title>
        <authorList>
            <person name="Sharma R."/>
            <person name="Mishra B."/>
            <person name="Runge F."/>
            <person name="Thines M."/>
        </authorList>
    </citation>
    <scope>NUCLEOTIDE SEQUENCE</scope>
    <source>
        <strain evidence="1">4</strain>
    </source>
</reference>
<keyword evidence="1" id="KW-0689">Ribosomal protein</keyword>
<dbReference type="AlphaFoldDB" id="A0A077QS30"/>
<dbReference type="GO" id="GO:0005840">
    <property type="term" value="C:ribosome"/>
    <property type="evidence" value="ECO:0007669"/>
    <property type="project" value="UniProtKB-KW"/>
</dbReference>
<dbReference type="Gene3D" id="3.40.30.10">
    <property type="entry name" value="Glutaredoxin"/>
    <property type="match status" value="1"/>
</dbReference>
<dbReference type="EMBL" id="HG529537">
    <property type="protein sequence ID" value="CDI52340.1"/>
    <property type="molecule type" value="Genomic_DNA"/>
</dbReference>
<name>A0A077QS30_9BASI</name>
<sequence length="106" mass="11622">MSIAAASLKHITAMSFEFAPLSASQASRSMRLLLARLPTKPPMPGMDLPDISTKTVASDALQKVEITYKNKEKLVLDSNASEVRLTDLVKKIEEPARALRLKEEGL</sequence>
<proteinExistence type="predicted"/>
<evidence type="ECO:0000313" key="1">
    <source>
        <dbReference type="EMBL" id="CDI52340.1"/>
    </source>
</evidence>